<organism evidence="3 4">
    <name type="scientific">Enterocloster hominis</name>
    <name type="common">ex Liu et al. 2021</name>
    <dbReference type="NCBI Taxonomy" id="2763663"/>
    <lineage>
        <taxon>Bacteria</taxon>
        <taxon>Bacillati</taxon>
        <taxon>Bacillota</taxon>
        <taxon>Clostridia</taxon>
        <taxon>Lachnospirales</taxon>
        <taxon>Lachnospiraceae</taxon>
        <taxon>Enterocloster</taxon>
    </lineage>
</organism>
<gene>
    <name evidence="3" type="ORF">H8708_11450</name>
</gene>
<comment type="caution">
    <text evidence="3">The sequence shown here is derived from an EMBL/GenBank/DDBJ whole genome shotgun (WGS) entry which is preliminary data.</text>
</comment>
<keyword evidence="4" id="KW-1185">Reference proteome</keyword>
<dbReference type="PANTHER" id="PTHR37826">
    <property type="entry name" value="FLOTILLIN BAND_7_5 DOMAIN PROTEIN"/>
    <property type="match status" value="1"/>
</dbReference>
<evidence type="ECO:0000256" key="1">
    <source>
        <dbReference type="SAM" id="MobiDB-lite"/>
    </source>
</evidence>
<keyword evidence="2" id="KW-1133">Transmembrane helix</keyword>
<feature type="region of interest" description="Disordered" evidence="1">
    <location>
        <begin position="40"/>
        <end position="75"/>
    </location>
</feature>
<dbReference type="Gene3D" id="2.20.28.30">
    <property type="entry name" value="RNA polymerase ii, chain L"/>
    <property type="match status" value="2"/>
</dbReference>
<feature type="transmembrane region" description="Helical" evidence="2">
    <location>
        <begin position="343"/>
        <end position="364"/>
    </location>
</feature>
<reference evidence="3 4" key="1">
    <citation type="submission" date="2020-08" db="EMBL/GenBank/DDBJ databases">
        <title>Genome public.</title>
        <authorList>
            <person name="Liu C."/>
            <person name="Sun Q."/>
        </authorList>
    </citation>
    <scope>NUCLEOTIDE SEQUENCE [LARGE SCALE GENOMIC DNA]</scope>
    <source>
        <strain evidence="3 4">BX10</strain>
    </source>
</reference>
<evidence type="ECO:0000256" key="2">
    <source>
        <dbReference type="SAM" id="Phobius"/>
    </source>
</evidence>
<sequence>MALMSYKCPNCGGGLVFDPDSQKFQCEYCLSEFTEEEMKRMEEASASPAEEEKAVLEEEGTAPQEGDSSQSPETGEAAVYTCPSCGAQIVTDATTAASFCYYCHNPVVFSGRLSGDHMPDFVIPFAIDKKEATSRFLSWIGKKKFVPGDFFSRDQIEKLSGIYFPYLIYSCQVDGQAEAEAEEQRTWVSGRTRYTEHKRYQVERAGTLEVKNLTRNALKKSNKELVEGVLPFDMEKLLPFQMGYLSGFQAERRDMDGESFAGEAEQEVKQYTLDRLRSSMDTYSSVRIKDSSMEIRDPRWQYALLPVWVMTYGHRAGGKTYYFAMNGQTGKIWGRLPVDKRKLAGLFFGVFFPVFAALMIGGWFL</sequence>
<keyword evidence="2" id="KW-0472">Membrane</keyword>
<dbReference type="EMBL" id="JACRTJ010000025">
    <property type="protein sequence ID" value="MBC8599833.1"/>
    <property type="molecule type" value="Genomic_DNA"/>
</dbReference>
<name>A0ABR7NV41_9FIRM</name>
<proteinExistence type="predicted"/>
<accession>A0ABR7NV41</accession>
<evidence type="ECO:0000313" key="4">
    <source>
        <dbReference type="Proteomes" id="UP000647491"/>
    </source>
</evidence>
<keyword evidence="2" id="KW-0812">Transmembrane</keyword>
<dbReference type="RefSeq" id="WP_262427921.1">
    <property type="nucleotide sequence ID" value="NZ_JACRTJ010000025.1"/>
</dbReference>
<dbReference type="PANTHER" id="PTHR37826:SF3">
    <property type="entry name" value="J DOMAIN-CONTAINING PROTEIN"/>
    <property type="match status" value="1"/>
</dbReference>
<protein>
    <submittedName>
        <fullName evidence="3">TFIIB-type zinc ribbon-containing protein</fullName>
    </submittedName>
</protein>
<dbReference type="Proteomes" id="UP000647491">
    <property type="component" value="Unassembled WGS sequence"/>
</dbReference>
<evidence type="ECO:0000313" key="3">
    <source>
        <dbReference type="EMBL" id="MBC8599833.1"/>
    </source>
</evidence>